<protein>
    <submittedName>
        <fullName evidence="2">Uncharacterized protein</fullName>
    </submittedName>
</protein>
<accession>A6FZ10</accession>
<feature type="transmembrane region" description="Helical" evidence="1">
    <location>
        <begin position="6"/>
        <end position="24"/>
    </location>
</feature>
<keyword evidence="1" id="KW-0812">Transmembrane</keyword>
<dbReference type="STRING" id="391625.PPSIR1_30155"/>
<evidence type="ECO:0000256" key="1">
    <source>
        <dbReference type="SAM" id="Phobius"/>
    </source>
</evidence>
<keyword evidence="1" id="KW-0472">Membrane</keyword>
<comment type="caution">
    <text evidence="2">The sequence shown here is derived from an EMBL/GenBank/DDBJ whole genome shotgun (WGS) entry which is preliminary data.</text>
</comment>
<keyword evidence="1" id="KW-1133">Transmembrane helix</keyword>
<dbReference type="Proteomes" id="UP000005801">
    <property type="component" value="Unassembled WGS sequence"/>
</dbReference>
<reference evidence="2 3" key="1">
    <citation type="submission" date="2007-06" db="EMBL/GenBank/DDBJ databases">
        <authorList>
            <person name="Shimkets L."/>
            <person name="Ferriera S."/>
            <person name="Johnson J."/>
            <person name="Kravitz S."/>
            <person name="Beeson K."/>
            <person name="Sutton G."/>
            <person name="Rogers Y.-H."/>
            <person name="Friedman R."/>
            <person name="Frazier M."/>
            <person name="Venter J.C."/>
        </authorList>
    </citation>
    <scope>NUCLEOTIDE SEQUENCE [LARGE SCALE GENOMIC DNA]</scope>
    <source>
        <strain evidence="2 3">SIR-1</strain>
    </source>
</reference>
<proteinExistence type="predicted"/>
<dbReference type="EMBL" id="ABCS01000005">
    <property type="protein sequence ID" value="EDM81165.1"/>
    <property type="molecule type" value="Genomic_DNA"/>
</dbReference>
<organism evidence="2 3">
    <name type="scientific">Plesiocystis pacifica SIR-1</name>
    <dbReference type="NCBI Taxonomy" id="391625"/>
    <lineage>
        <taxon>Bacteria</taxon>
        <taxon>Pseudomonadati</taxon>
        <taxon>Myxococcota</taxon>
        <taxon>Polyangia</taxon>
        <taxon>Nannocystales</taxon>
        <taxon>Nannocystaceae</taxon>
        <taxon>Plesiocystis</taxon>
    </lineage>
</organism>
<keyword evidence="3" id="KW-1185">Reference proteome</keyword>
<sequence>MAMTTIIVMACLGVVAGLALWGRLEEGS</sequence>
<gene>
    <name evidence="2" type="ORF">PPSIR1_30155</name>
</gene>
<name>A6FZ10_9BACT</name>
<evidence type="ECO:0000313" key="2">
    <source>
        <dbReference type="EMBL" id="EDM81165.1"/>
    </source>
</evidence>
<evidence type="ECO:0000313" key="3">
    <source>
        <dbReference type="Proteomes" id="UP000005801"/>
    </source>
</evidence>
<dbReference type="AlphaFoldDB" id="A6FZ10"/>